<organism evidence="1 2">
    <name type="scientific">Thalassotalea psychrophila</name>
    <dbReference type="NCBI Taxonomy" id="3065647"/>
    <lineage>
        <taxon>Bacteria</taxon>
        <taxon>Pseudomonadati</taxon>
        <taxon>Pseudomonadota</taxon>
        <taxon>Gammaproteobacteria</taxon>
        <taxon>Alteromonadales</taxon>
        <taxon>Colwelliaceae</taxon>
        <taxon>Thalassotalea</taxon>
    </lineage>
</organism>
<dbReference type="Proteomes" id="UP001258994">
    <property type="component" value="Chromosome"/>
</dbReference>
<sequence length="73" mass="8173">MNQQSSKTVTVIFYDNNSLELQHQVGNFPYNQNGRVIIPTEFKKAKSIIAVCEGVVNVLNKIGERILPLENVA</sequence>
<dbReference type="Pfam" id="PF09558">
    <property type="entry name" value="DUF2375"/>
    <property type="match status" value="1"/>
</dbReference>
<reference evidence="2" key="1">
    <citation type="submission" date="2023-09" db="EMBL/GenBank/DDBJ databases">
        <authorList>
            <person name="Li S."/>
            <person name="Li X."/>
            <person name="Zhang C."/>
            <person name="Zhao Z."/>
        </authorList>
    </citation>
    <scope>NUCLEOTIDE SEQUENCE [LARGE SCALE GENOMIC DNA]</scope>
    <source>
        <strain evidence="2">SQ149</strain>
    </source>
</reference>
<proteinExistence type="predicted"/>
<keyword evidence="2" id="KW-1185">Reference proteome</keyword>
<dbReference type="InterPro" id="IPR014271">
    <property type="entry name" value="CHP02922"/>
</dbReference>
<dbReference type="RefSeq" id="WP_348392297.1">
    <property type="nucleotide sequence ID" value="NZ_CP134145.1"/>
</dbReference>
<name>A0ABY9TWI1_9GAMM</name>
<evidence type="ECO:0000313" key="1">
    <source>
        <dbReference type="EMBL" id="WNC73185.1"/>
    </source>
</evidence>
<protein>
    <submittedName>
        <fullName evidence="1">TIGR02922 family protein</fullName>
    </submittedName>
</protein>
<accession>A0ABY9TWI1</accession>
<gene>
    <name evidence="1" type="ORF">RGQ13_04140</name>
</gene>
<evidence type="ECO:0000313" key="2">
    <source>
        <dbReference type="Proteomes" id="UP001258994"/>
    </source>
</evidence>
<dbReference type="EMBL" id="CP134145">
    <property type="protein sequence ID" value="WNC73185.1"/>
    <property type="molecule type" value="Genomic_DNA"/>
</dbReference>
<dbReference type="NCBIfam" id="TIGR02922">
    <property type="entry name" value="TIGR02922 family protein"/>
    <property type="match status" value="1"/>
</dbReference>